<dbReference type="PANTHER" id="PTHR31434:SF2">
    <property type="entry name" value="S PHASE CYCLIN A-ASSOCIATED PROTEIN IN THE ENDOPLASMIC RETICULUM"/>
    <property type="match status" value="1"/>
</dbReference>
<reference evidence="3" key="3">
    <citation type="submission" date="2025-09" db="UniProtKB">
        <authorList>
            <consortium name="Ensembl"/>
        </authorList>
    </citation>
    <scope>IDENTIFICATION</scope>
</reference>
<reference evidence="3" key="2">
    <citation type="submission" date="2025-08" db="UniProtKB">
        <authorList>
            <consortium name="Ensembl"/>
        </authorList>
    </citation>
    <scope>IDENTIFICATION</scope>
</reference>
<reference evidence="3 4" key="1">
    <citation type="submission" date="2018-10" db="EMBL/GenBank/DDBJ databases">
        <title>Improved assembly of the deer mouse Peromyscus maniculatus genome.</title>
        <authorList>
            <person name="Lassance J.-M."/>
            <person name="Hoekstra H.E."/>
        </authorList>
    </citation>
    <scope>NUCLEOTIDE SEQUENCE [LARGE SCALE GENOMIC DNA]</scope>
</reference>
<dbReference type="Proteomes" id="UP000694547">
    <property type="component" value="Chromosome 7"/>
</dbReference>
<accession>A0A8C8THX0</accession>
<gene>
    <name evidence="3" type="primary">Scaper</name>
</gene>
<evidence type="ECO:0000259" key="2">
    <source>
        <dbReference type="Pfam" id="PF16501"/>
    </source>
</evidence>
<organism evidence="3 4">
    <name type="scientific">Peromyscus maniculatus bairdii</name>
    <name type="common">Prairie deer mouse</name>
    <dbReference type="NCBI Taxonomy" id="230844"/>
    <lineage>
        <taxon>Eukaryota</taxon>
        <taxon>Metazoa</taxon>
        <taxon>Chordata</taxon>
        <taxon>Craniata</taxon>
        <taxon>Vertebrata</taxon>
        <taxon>Euteleostomi</taxon>
        <taxon>Mammalia</taxon>
        <taxon>Eutheria</taxon>
        <taxon>Euarchontoglires</taxon>
        <taxon>Glires</taxon>
        <taxon>Rodentia</taxon>
        <taxon>Myomorpha</taxon>
        <taxon>Muroidea</taxon>
        <taxon>Cricetidae</taxon>
        <taxon>Neotominae</taxon>
        <taxon>Peromyscus</taxon>
    </lineage>
</organism>
<feature type="region of interest" description="Disordered" evidence="1">
    <location>
        <begin position="362"/>
        <end position="384"/>
    </location>
</feature>
<feature type="region of interest" description="Disordered" evidence="1">
    <location>
        <begin position="578"/>
        <end position="599"/>
    </location>
</feature>
<feature type="region of interest" description="Disordered" evidence="1">
    <location>
        <begin position="230"/>
        <end position="277"/>
    </location>
</feature>
<dbReference type="Ensembl" id="ENSPEMT00000013910.2">
    <property type="protein sequence ID" value="ENSPEMP00000009738.2"/>
    <property type="gene ID" value="ENSPEMG00000010929.2"/>
</dbReference>
<dbReference type="AlphaFoldDB" id="A0A8C8THX0"/>
<proteinExistence type="predicted"/>
<feature type="compositionally biased region" description="Polar residues" evidence="1">
    <location>
        <begin position="230"/>
        <end position="250"/>
    </location>
</feature>
<name>A0A8C8THX0_PERMB</name>
<keyword evidence="4" id="KW-1185">Reference proteome</keyword>
<feature type="compositionally biased region" description="Basic residues" evidence="1">
    <location>
        <begin position="373"/>
        <end position="384"/>
    </location>
</feature>
<dbReference type="PANTHER" id="PTHR31434">
    <property type="entry name" value="S PHASE CYCLIN A-ASSOCIATED PROTEIN IN THE ENDOPLASMIC RETICULUM"/>
    <property type="match status" value="1"/>
</dbReference>
<feature type="region of interest" description="Disordered" evidence="1">
    <location>
        <begin position="36"/>
        <end position="61"/>
    </location>
</feature>
<dbReference type="InterPro" id="IPR032446">
    <property type="entry name" value="SCAPER_N"/>
</dbReference>
<feature type="domain" description="S phase cyclin A-associated protein in the endoplasmic reticulum N-terminal" evidence="2">
    <location>
        <begin position="90"/>
        <end position="182"/>
    </location>
</feature>
<evidence type="ECO:0000313" key="3">
    <source>
        <dbReference type="Ensembl" id="ENSPEMP00000009738.2"/>
    </source>
</evidence>
<evidence type="ECO:0000313" key="4">
    <source>
        <dbReference type="Proteomes" id="UP000694547"/>
    </source>
</evidence>
<dbReference type="GeneTree" id="ENSGT00390000011159"/>
<dbReference type="Pfam" id="PF16501">
    <property type="entry name" value="SCAPER_N"/>
    <property type="match status" value="1"/>
</dbReference>
<sequence length="906" mass="100612">MMASFQRSNSHDKVRRIVAEEGRTARNLIAWSVPLESKDDDGKPKCQTGGKSKRTIQGTHKTTKQSTAVDCKITSTTGEKNFDKSPTKARHPRKIDLRARYWAFLFDNLRRAVDEIYVTCESDQSVVECKEVLMMLDYYVRDFKALIDWIQLQEKLEKTDAQSRPTSLAWEVKKMSPGRHVIPSPSTDRMNVTSTARRSLNFGNLPGTVNAPCLAPTGVSWADKVKAHHTGSTTSDVTPAQPCAPTTMQKTSRKNERKDAEGWETVQRGRPVRPRSTAVMPRVSLVTETLRSKDDSDKENVCLLPGERMQKGDLVEDRPSVLESLSKDSLHSSDHPLAERTQEHLSLKKYVVDIVIESAAPPEPVKDGEERQKNKKKAKKIKARMNSRAKEYESLVETKNSGSDSPYKAKLQRLAKDLVKQVQVQDSGSWVNNKASALDRTLGEIARILEKENVADQIAFQVAGGLTALEQILQVVAPASNMNTVSRIPPKSLCNAINVYNLTCNNCSENCTDVLFSNKITFLMDLLIHQLTIYVPDENNAVLGRNTNKQVFEGLTTGLLRAGAVVFSCLIANRPDGNSRPATPKIPTQEMKSKPSQGDAFNSRIQDLISYVVNMGLIDRLHGCFLSVQGPVDENPKIATFLQHATGFLRGMCALCFAVTGRSHSIFDNNHQDPTGLTAALQATDLAGVLHMLYCILFHGTISDPSTTSPKESYTQNTIQVAIQSLRFFNSFAVLDLSAFQSIVGAEGLSLAFRHMASSLLGHCSQVSCESLLHEVIVCVGYFTVNHPDNQVIVQSGRHPTVLQKLCQLPFQYFSDPRLIKVLFPSLIAASYNNLQNKIILEQEMSCVLLATFIQDFAQTPGPVDTQSSCPKGKLGNPGDYLELANRFPQQAWEEARQFFLKKEKK</sequence>
<evidence type="ECO:0000256" key="1">
    <source>
        <dbReference type="SAM" id="MobiDB-lite"/>
    </source>
</evidence>
<protein>
    <submittedName>
        <fullName evidence="3">S phase cyclin A-associated protein in the ER</fullName>
    </submittedName>
</protein>